<keyword evidence="1" id="KW-0802">TPR repeat</keyword>
<evidence type="ECO:0000313" key="4">
    <source>
        <dbReference type="Proteomes" id="UP000834106"/>
    </source>
</evidence>
<dbReference type="InterPro" id="IPR011990">
    <property type="entry name" value="TPR-like_helical_dom_sf"/>
</dbReference>
<gene>
    <name evidence="3" type="ORF">FPE_LOCUS26142</name>
</gene>
<organism evidence="3 4">
    <name type="scientific">Fraxinus pennsylvanica</name>
    <dbReference type="NCBI Taxonomy" id="56036"/>
    <lineage>
        <taxon>Eukaryota</taxon>
        <taxon>Viridiplantae</taxon>
        <taxon>Streptophyta</taxon>
        <taxon>Embryophyta</taxon>
        <taxon>Tracheophyta</taxon>
        <taxon>Spermatophyta</taxon>
        <taxon>Magnoliopsida</taxon>
        <taxon>eudicotyledons</taxon>
        <taxon>Gunneridae</taxon>
        <taxon>Pentapetalae</taxon>
        <taxon>asterids</taxon>
        <taxon>lamiids</taxon>
        <taxon>Lamiales</taxon>
        <taxon>Oleaceae</taxon>
        <taxon>Oleeae</taxon>
        <taxon>Fraxinus</taxon>
    </lineage>
</organism>
<dbReference type="SUPFAM" id="SSF48452">
    <property type="entry name" value="TPR-like"/>
    <property type="match status" value="1"/>
</dbReference>
<evidence type="ECO:0000313" key="3">
    <source>
        <dbReference type="EMBL" id="CAI9778712.1"/>
    </source>
</evidence>
<dbReference type="Proteomes" id="UP000834106">
    <property type="component" value="Chromosome 16"/>
</dbReference>
<evidence type="ECO:0000256" key="1">
    <source>
        <dbReference type="PROSITE-ProRule" id="PRU00339"/>
    </source>
</evidence>
<dbReference type="PROSITE" id="PS50005">
    <property type="entry name" value="TPR"/>
    <property type="match status" value="1"/>
</dbReference>
<dbReference type="PANTHER" id="PTHR26312:SF132">
    <property type="entry name" value="OS01G0855200 PROTEIN"/>
    <property type="match status" value="1"/>
</dbReference>
<dbReference type="PANTHER" id="PTHR26312">
    <property type="entry name" value="TETRATRICOPEPTIDE REPEAT PROTEIN 5"/>
    <property type="match status" value="1"/>
</dbReference>
<feature type="repeat" description="TPR" evidence="1">
    <location>
        <begin position="477"/>
        <end position="510"/>
    </location>
</feature>
<feature type="region of interest" description="Disordered" evidence="2">
    <location>
        <begin position="349"/>
        <end position="408"/>
    </location>
</feature>
<protein>
    <recommendedName>
        <fullName evidence="5">Tetratricopeptide repeat-like superfamily protein</fullName>
    </recommendedName>
</protein>
<dbReference type="EMBL" id="OU503051">
    <property type="protein sequence ID" value="CAI9778712.1"/>
    <property type="molecule type" value="Genomic_DNA"/>
</dbReference>
<name>A0AAD1ZZM1_9LAMI</name>
<accession>A0AAD1ZZM1</accession>
<dbReference type="AlphaFoldDB" id="A0AAD1ZZM1"/>
<dbReference type="InterPro" id="IPR019734">
    <property type="entry name" value="TPR_rpt"/>
</dbReference>
<evidence type="ECO:0000256" key="2">
    <source>
        <dbReference type="SAM" id="MobiDB-lite"/>
    </source>
</evidence>
<proteinExistence type="predicted"/>
<evidence type="ECO:0008006" key="5">
    <source>
        <dbReference type="Google" id="ProtNLM"/>
    </source>
</evidence>
<sequence>MAVKVGTPCLNWSHPSIPQSPSSSRTLASAFSSPSIVRRSIISSDGALVRRYVHRLDRSAFFGTHQSSKLYRSRSFEHLKSRDQPLRRACSASCVSFSDEEFSKNIKEVALRFQLSDDEDESLRTHDATFEAEQGMLLDFVKTRCENVDVISNGENKFLEYQSFEPLKPPDFPERDEIISANIERRANRVEIPLSLRMIKRKKQWQEGFREAGESAYCSVNKAFSSMVFIIQELQSYTLQMREILFYEDLQGILVRVQKEMRASFVWLFQQVFSHTPTLMVYVMILLANYSVYSMGTNAAIAATPPVHAYGATTESVSVVEDQSRVEQKFDSSAVKTFKLSSSNGKITSIGGGNGGGGKYRPVGSGTDGDGRFDESGYHGTVVPDEVSSVGNPSRTGEEESISGQVASEEDVSLWNSMVEEASRMRAATSGEALDHELRQRLVSPVNAEIEADDYAEYFRTELLYQTGLAREPYNALLLANFAQFLYLVVQDYDRAEDYFKRAAEVEPKDAEALNKYANFLWQVKKDLWAAEETYLEAIAAEPSNSYYAANYAHFLWNTGGEDTCFPLSSPNSSTEV</sequence>
<reference evidence="3" key="1">
    <citation type="submission" date="2023-05" db="EMBL/GenBank/DDBJ databases">
        <authorList>
            <person name="Huff M."/>
        </authorList>
    </citation>
    <scope>NUCLEOTIDE SEQUENCE</scope>
</reference>
<feature type="compositionally biased region" description="Gly residues" evidence="2">
    <location>
        <begin position="350"/>
        <end position="359"/>
    </location>
</feature>
<dbReference type="Gene3D" id="1.25.40.10">
    <property type="entry name" value="Tetratricopeptide repeat domain"/>
    <property type="match status" value="1"/>
</dbReference>
<keyword evidence="4" id="KW-1185">Reference proteome</keyword>